<dbReference type="PROSITE" id="PS50114">
    <property type="entry name" value="GATA_ZN_FINGER_2"/>
    <property type="match status" value="1"/>
</dbReference>
<evidence type="ECO:0000256" key="8">
    <source>
        <dbReference type="ARBA" id="ARBA00023159"/>
    </source>
</evidence>
<evidence type="ECO:0000313" key="16">
    <source>
        <dbReference type="Proteomes" id="UP001279734"/>
    </source>
</evidence>
<evidence type="ECO:0000259" key="14">
    <source>
        <dbReference type="PROSITE" id="PS50114"/>
    </source>
</evidence>
<organism evidence="15 16">
    <name type="scientific">Nepenthes gracilis</name>
    <name type="common">Slender pitcher plant</name>
    <dbReference type="NCBI Taxonomy" id="150966"/>
    <lineage>
        <taxon>Eukaryota</taxon>
        <taxon>Viridiplantae</taxon>
        <taxon>Streptophyta</taxon>
        <taxon>Embryophyta</taxon>
        <taxon>Tracheophyta</taxon>
        <taxon>Spermatophyta</taxon>
        <taxon>Magnoliopsida</taxon>
        <taxon>eudicotyledons</taxon>
        <taxon>Gunneridae</taxon>
        <taxon>Pentapetalae</taxon>
        <taxon>Caryophyllales</taxon>
        <taxon>Nepenthaceae</taxon>
        <taxon>Nepenthes</taxon>
    </lineage>
</organism>
<dbReference type="Pfam" id="PF00320">
    <property type="entry name" value="GATA"/>
    <property type="match status" value="1"/>
</dbReference>
<evidence type="ECO:0000256" key="4">
    <source>
        <dbReference type="ARBA" id="ARBA00022771"/>
    </source>
</evidence>
<dbReference type="PIRSF" id="PIRSF016992">
    <property type="entry name" value="TF_GATA_plant"/>
    <property type="match status" value="1"/>
</dbReference>
<evidence type="ECO:0000313" key="15">
    <source>
        <dbReference type="EMBL" id="GMH16276.1"/>
    </source>
</evidence>
<dbReference type="GO" id="GO:0030154">
    <property type="term" value="P:cell differentiation"/>
    <property type="evidence" value="ECO:0007669"/>
    <property type="project" value="TreeGrafter"/>
</dbReference>
<gene>
    <name evidence="15" type="ORF">Nepgr_018117</name>
</gene>
<dbReference type="FunFam" id="3.30.50.10:FF:000018">
    <property type="entry name" value="GATA transcription factor"/>
    <property type="match status" value="1"/>
</dbReference>
<dbReference type="GO" id="GO:0043565">
    <property type="term" value="F:sequence-specific DNA binding"/>
    <property type="evidence" value="ECO:0007669"/>
    <property type="project" value="InterPro"/>
</dbReference>
<dbReference type="GO" id="GO:0005634">
    <property type="term" value="C:nucleus"/>
    <property type="evidence" value="ECO:0007669"/>
    <property type="project" value="UniProtKB-SubCell"/>
</dbReference>
<dbReference type="CDD" id="cd00202">
    <property type="entry name" value="ZnF_GATA"/>
    <property type="match status" value="1"/>
</dbReference>
<dbReference type="SUPFAM" id="SSF57716">
    <property type="entry name" value="Glucocorticoid receptor-like (DNA-binding domain)"/>
    <property type="match status" value="1"/>
</dbReference>
<dbReference type="Gene3D" id="3.30.50.10">
    <property type="entry name" value="Erythroid Transcription Factor GATA-1, subunit A"/>
    <property type="match status" value="1"/>
</dbReference>
<evidence type="ECO:0000256" key="1">
    <source>
        <dbReference type="ARBA" id="ARBA00004123"/>
    </source>
</evidence>
<keyword evidence="4 12" id="KW-0863">Zinc-finger</keyword>
<keyword evidence="8 11" id="KW-0010">Activator</keyword>
<dbReference type="InterPro" id="IPR013088">
    <property type="entry name" value="Znf_NHR/GATA"/>
</dbReference>
<dbReference type="GO" id="GO:0045893">
    <property type="term" value="P:positive regulation of DNA-templated transcription"/>
    <property type="evidence" value="ECO:0007669"/>
    <property type="project" value="InterPro"/>
</dbReference>
<evidence type="ECO:0000256" key="10">
    <source>
        <dbReference type="ARBA" id="ARBA00023242"/>
    </source>
</evidence>
<sequence>MECIEARALKASFFSETAMKSSDPQFFGDDFLCVTGINGVLPGDDFPIDDFFDLPSQDFNDGSFFEEGNEEEKDSSSSELSSQDQMDDGRSDSFVFPAAAFSGSLVGDELSIPHDSMAELELWSLFMDDSVSDVSLAYPIGDGQGKTGLYGENRTGHASEPVLYRTSWITTAFPVRPRSKRTRVKRLQAWSLGSTLRTESSSSSPSSPAALGLFLTNPIQDVDSFYGEPAQKKQRKMAKVEAGGLMSQRRCTHCHVQKTPQWRTGPLGPKTLCNACGVRFNKGRLFPEYRPACSPYFSSEIHSNSHRKVLEIRSKNRVG</sequence>
<evidence type="ECO:0000256" key="3">
    <source>
        <dbReference type="ARBA" id="ARBA00022723"/>
    </source>
</evidence>
<keyword evidence="3" id="KW-0479">Metal-binding</keyword>
<dbReference type="InterPro" id="IPR016679">
    <property type="entry name" value="TF_GATA_pln"/>
</dbReference>
<dbReference type="PANTHER" id="PTHR45658:SF41">
    <property type="entry name" value="GATA TRANSCRIPTION FACTOR 3"/>
    <property type="match status" value="1"/>
</dbReference>
<dbReference type="EMBL" id="BSYO01000016">
    <property type="protein sequence ID" value="GMH16276.1"/>
    <property type="molecule type" value="Genomic_DNA"/>
</dbReference>
<evidence type="ECO:0000256" key="11">
    <source>
        <dbReference type="PIRNR" id="PIRNR016992"/>
    </source>
</evidence>
<accession>A0AAD3XU05</accession>
<feature type="region of interest" description="Disordered" evidence="13">
    <location>
        <begin position="62"/>
        <end position="89"/>
    </location>
</feature>
<comment type="subcellular location">
    <subcellularLocation>
        <location evidence="1 11">Nucleus</location>
    </subcellularLocation>
</comment>
<evidence type="ECO:0000256" key="9">
    <source>
        <dbReference type="ARBA" id="ARBA00023163"/>
    </source>
</evidence>
<reference evidence="15" key="1">
    <citation type="submission" date="2023-05" db="EMBL/GenBank/DDBJ databases">
        <title>Nepenthes gracilis genome sequencing.</title>
        <authorList>
            <person name="Fukushima K."/>
        </authorList>
    </citation>
    <scope>NUCLEOTIDE SEQUENCE</scope>
    <source>
        <strain evidence="15">SING2019-196</strain>
    </source>
</reference>
<evidence type="ECO:0000256" key="13">
    <source>
        <dbReference type="SAM" id="MobiDB-lite"/>
    </source>
</evidence>
<keyword evidence="9 11" id="KW-0804">Transcription</keyword>
<evidence type="ECO:0000256" key="12">
    <source>
        <dbReference type="PROSITE-ProRule" id="PRU00094"/>
    </source>
</evidence>
<evidence type="ECO:0000256" key="2">
    <source>
        <dbReference type="ARBA" id="ARBA00005694"/>
    </source>
</evidence>
<name>A0AAD3XU05_NEPGR</name>
<evidence type="ECO:0000256" key="5">
    <source>
        <dbReference type="ARBA" id="ARBA00022833"/>
    </source>
</evidence>
<dbReference type="GO" id="GO:0008270">
    <property type="term" value="F:zinc ion binding"/>
    <property type="evidence" value="ECO:0007669"/>
    <property type="project" value="UniProtKB-KW"/>
</dbReference>
<evidence type="ECO:0000256" key="7">
    <source>
        <dbReference type="ARBA" id="ARBA00023125"/>
    </source>
</evidence>
<keyword evidence="5" id="KW-0862">Zinc</keyword>
<comment type="function">
    <text evidence="11">Transcriptional activator that specifically binds 5'-GATA-3' or 5'-GAT-3' motifs within gene promoters.</text>
</comment>
<dbReference type="InterPro" id="IPR051140">
    <property type="entry name" value="GATA_TF"/>
</dbReference>
<dbReference type="AlphaFoldDB" id="A0AAD3XU05"/>
<comment type="similarity">
    <text evidence="2 11">Belongs to the type IV zinc-finger family. Class A subfamily.</text>
</comment>
<proteinExistence type="inferred from homology"/>
<dbReference type="PROSITE" id="PS00344">
    <property type="entry name" value="GATA_ZN_FINGER_1"/>
    <property type="match status" value="1"/>
</dbReference>
<keyword evidence="16" id="KW-1185">Reference proteome</keyword>
<feature type="domain" description="GATA-type" evidence="14">
    <location>
        <begin position="245"/>
        <end position="278"/>
    </location>
</feature>
<dbReference type="SMART" id="SM00401">
    <property type="entry name" value="ZnF_GATA"/>
    <property type="match status" value="1"/>
</dbReference>
<evidence type="ECO:0000256" key="6">
    <source>
        <dbReference type="ARBA" id="ARBA00023015"/>
    </source>
</evidence>
<keyword evidence="10 11" id="KW-0539">Nucleus</keyword>
<keyword evidence="7 11" id="KW-0238">DNA-binding</keyword>
<dbReference type="InterPro" id="IPR000679">
    <property type="entry name" value="Znf_GATA"/>
</dbReference>
<comment type="caution">
    <text evidence="15">The sequence shown here is derived from an EMBL/GenBank/DDBJ whole genome shotgun (WGS) entry which is preliminary data.</text>
</comment>
<dbReference type="PANTHER" id="PTHR45658">
    <property type="entry name" value="GATA TRANSCRIPTION FACTOR"/>
    <property type="match status" value="1"/>
</dbReference>
<keyword evidence="6 11" id="KW-0805">Transcription regulation</keyword>
<dbReference type="Proteomes" id="UP001279734">
    <property type="component" value="Unassembled WGS sequence"/>
</dbReference>
<protein>
    <recommendedName>
        <fullName evidence="11">GATA transcription factor</fullName>
    </recommendedName>
</protein>